<evidence type="ECO:0000256" key="4">
    <source>
        <dbReference type="ARBA" id="ARBA00022454"/>
    </source>
</evidence>
<proteinExistence type="inferred from homology"/>
<dbReference type="SMART" id="SM00534">
    <property type="entry name" value="MUTSac"/>
    <property type="match status" value="1"/>
</dbReference>
<dbReference type="Pfam" id="PF00488">
    <property type="entry name" value="MutS_V"/>
    <property type="match status" value="1"/>
</dbReference>
<reference evidence="13 14" key="1">
    <citation type="submission" date="2013-03" db="EMBL/GenBank/DDBJ databases">
        <title>The Genome Sequence of Capronia epimyces CBS 606.96.</title>
        <authorList>
            <consortium name="The Broad Institute Genomics Platform"/>
            <person name="Cuomo C."/>
            <person name="de Hoog S."/>
            <person name="Gorbushina A."/>
            <person name="Walker B."/>
            <person name="Young S.K."/>
            <person name="Zeng Q."/>
            <person name="Gargeya S."/>
            <person name="Fitzgerald M."/>
            <person name="Haas B."/>
            <person name="Abouelleil A."/>
            <person name="Allen A.W."/>
            <person name="Alvarado L."/>
            <person name="Arachchi H.M."/>
            <person name="Berlin A.M."/>
            <person name="Chapman S.B."/>
            <person name="Gainer-Dewar J."/>
            <person name="Goldberg J."/>
            <person name="Griggs A."/>
            <person name="Gujja S."/>
            <person name="Hansen M."/>
            <person name="Howarth C."/>
            <person name="Imamovic A."/>
            <person name="Ireland A."/>
            <person name="Larimer J."/>
            <person name="McCowan C."/>
            <person name="Murphy C."/>
            <person name="Pearson M."/>
            <person name="Poon T.W."/>
            <person name="Priest M."/>
            <person name="Roberts A."/>
            <person name="Saif S."/>
            <person name="Shea T."/>
            <person name="Sisk P."/>
            <person name="Sykes S."/>
            <person name="Wortman J."/>
            <person name="Nusbaum C."/>
            <person name="Birren B."/>
        </authorList>
    </citation>
    <scope>NUCLEOTIDE SEQUENCE [LARGE SCALE GENOMIC DNA]</scope>
    <source>
        <strain evidence="13 14">CBS 606.96</strain>
    </source>
</reference>
<name>W9YCE6_9EURO</name>
<evidence type="ECO:0000259" key="12">
    <source>
        <dbReference type="PROSITE" id="PS00486"/>
    </source>
</evidence>
<feature type="domain" description="DNA mismatch repair proteins mutS family" evidence="12">
    <location>
        <begin position="658"/>
        <end position="674"/>
    </location>
</feature>
<dbReference type="SUPFAM" id="SSF48334">
    <property type="entry name" value="DNA repair protein MutS, domain III"/>
    <property type="match status" value="1"/>
</dbReference>
<dbReference type="Gene3D" id="1.10.1420.10">
    <property type="match status" value="1"/>
</dbReference>
<evidence type="ECO:0000256" key="2">
    <source>
        <dbReference type="ARBA" id="ARBA00004286"/>
    </source>
</evidence>
<dbReference type="GO" id="GO:0005694">
    <property type="term" value="C:chromosome"/>
    <property type="evidence" value="ECO:0007669"/>
    <property type="project" value="UniProtKB-SubCell"/>
</dbReference>
<dbReference type="InterPro" id="IPR027417">
    <property type="entry name" value="P-loop_NTPase"/>
</dbReference>
<sequence>MPALRYAPQAREPILADSITVILSPQSDGASDSFDTRVRRQVSLIDSGKYNNHALSRPGADCRKDDDHHPLPYETEIRPPHEFSYEGALNKLINLPTLDGNEHASELFVPGEPVTFDEDFQPEELGLTKRRGKLLQISSWLDLNNKVSIGCAGAIIGYLQRKRSARYQPRDPAANSVFRVVKLEMFNLRGTMLVNVDALISLQIIQPETHPAAHKQGSAAKEPLSIHGLFQKHVKTPQGKQLLRQAFLRPSLEVDPINSRLDIVSIFVRPDNEEACRKLSKNLSKVKNMRATVTLLKKGIDSGKQKHNAFKSGVWASLLDFCYHTIEIADTLQEVLGADRLPLCVVAADVLDRYHLQRLGRMVYEMVDLDASTDQQRTVIKPGINDQLDEVKNVYDGMNDILTTKAVEMARALPAGVNVDLQVTYLPHMGFHLGVPLDLTSGQPVYDGRELGWQRTFNTDKQVYFKNGAMHELDEDLGDLYAVICDFEIEIAYDLAQKVLEDEKLLVAVSDLCGELDCNLAFAHTARQFKLTRPMITEENIIEIKGGRHLLQEMSVASFVPNDTFLVGGGGGGIEGPSMLILTGPNYSGKSVYQKQVALAVYMAQVGSYVPADSATIGITDKIYTRITTRESVSKIESAFMIDMQQIAMALNSCTRRSLVVIDEFGKGTDSCDGAGLAAGVFQYLSSLEAESPKALVATHFHEIFDLGLFDEAQNITFAHMEVRVDEHRSRHQGCTSTEVTHLYNLRPGRSDTSYGVQCAAQNGVPGEVVERATELARLSRKGEDLVAICSALSQAESEDVRLAQLTAELFMDQDLDQEMTKEDLMSALDAMLERGVREMDS</sequence>
<evidence type="ECO:0000256" key="5">
    <source>
        <dbReference type="ARBA" id="ARBA00022741"/>
    </source>
</evidence>
<dbReference type="GO" id="GO:0006298">
    <property type="term" value="P:mismatch repair"/>
    <property type="evidence" value="ECO:0007669"/>
    <property type="project" value="InterPro"/>
</dbReference>
<dbReference type="PANTHER" id="PTHR11361:SF20">
    <property type="entry name" value="MUTS PROTEIN HOMOLOG 5"/>
    <property type="match status" value="1"/>
</dbReference>
<evidence type="ECO:0000256" key="7">
    <source>
        <dbReference type="ARBA" id="ARBA00023125"/>
    </source>
</evidence>
<dbReference type="STRING" id="1182542.W9YCE6"/>
<dbReference type="GO" id="GO:0005524">
    <property type="term" value="F:ATP binding"/>
    <property type="evidence" value="ECO:0007669"/>
    <property type="project" value="UniProtKB-KW"/>
</dbReference>
<dbReference type="GO" id="GO:0030983">
    <property type="term" value="F:mismatched DNA binding"/>
    <property type="evidence" value="ECO:0007669"/>
    <property type="project" value="InterPro"/>
</dbReference>
<dbReference type="Pfam" id="PF05192">
    <property type="entry name" value="MutS_III"/>
    <property type="match status" value="1"/>
</dbReference>
<dbReference type="SMART" id="SM00533">
    <property type="entry name" value="MUTSd"/>
    <property type="match status" value="1"/>
</dbReference>
<dbReference type="InterPro" id="IPR007696">
    <property type="entry name" value="DNA_mismatch_repair_MutS_core"/>
</dbReference>
<keyword evidence="14" id="KW-1185">Reference proteome</keyword>
<protein>
    <recommendedName>
        <fullName evidence="10">DNA mismatch repair protein MSH5</fullName>
    </recommendedName>
    <alternativeName>
        <fullName evidence="11">MutS protein homolog 5</fullName>
    </alternativeName>
</protein>
<evidence type="ECO:0000256" key="11">
    <source>
        <dbReference type="ARBA" id="ARBA00077470"/>
    </source>
</evidence>
<dbReference type="InterPro" id="IPR036187">
    <property type="entry name" value="DNA_mismatch_repair_MutS_sf"/>
</dbReference>
<dbReference type="RefSeq" id="XP_007732180.1">
    <property type="nucleotide sequence ID" value="XM_007733990.1"/>
</dbReference>
<evidence type="ECO:0000256" key="8">
    <source>
        <dbReference type="ARBA" id="ARBA00023242"/>
    </source>
</evidence>
<dbReference type="InterPro" id="IPR011184">
    <property type="entry name" value="DNA_mismatch_repair_Msh2"/>
</dbReference>
<dbReference type="GO" id="GO:0005634">
    <property type="term" value="C:nucleus"/>
    <property type="evidence" value="ECO:0007669"/>
    <property type="project" value="UniProtKB-SubCell"/>
</dbReference>
<evidence type="ECO:0000313" key="13">
    <source>
        <dbReference type="EMBL" id="EXJ86901.1"/>
    </source>
</evidence>
<evidence type="ECO:0000256" key="3">
    <source>
        <dbReference type="ARBA" id="ARBA00006271"/>
    </source>
</evidence>
<dbReference type="Gene3D" id="3.40.50.300">
    <property type="entry name" value="P-loop containing nucleotide triphosphate hydrolases"/>
    <property type="match status" value="1"/>
</dbReference>
<keyword evidence="8" id="KW-0539">Nucleus</keyword>
<dbReference type="EMBL" id="AMGY01000003">
    <property type="protein sequence ID" value="EXJ86901.1"/>
    <property type="molecule type" value="Genomic_DNA"/>
</dbReference>
<keyword evidence="5" id="KW-0547">Nucleotide-binding</keyword>
<dbReference type="AlphaFoldDB" id="W9YCE6"/>
<accession>W9YCE6</accession>
<dbReference type="CDD" id="cd03281">
    <property type="entry name" value="ABC_MSH5_euk"/>
    <property type="match status" value="1"/>
</dbReference>
<gene>
    <name evidence="13" type="ORF">A1O3_03855</name>
</gene>
<evidence type="ECO:0000256" key="1">
    <source>
        <dbReference type="ARBA" id="ARBA00004123"/>
    </source>
</evidence>
<dbReference type="SUPFAM" id="SSF52540">
    <property type="entry name" value="P-loop containing nucleoside triphosphate hydrolases"/>
    <property type="match status" value="1"/>
</dbReference>
<dbReference type="PIRSF" id="PIRSF005813">
    <property type="entry name" value="MSH2"/>
    <property type="match status" value="1"/>
</dbReference>
<keyword evidence="7" id="KW-0238">DNA-binding</keyword>
<evidence type="ECO:0000256" key="9">
    <source>
        <dbReference type="ARBA" id="ARBA00023254"/>
    </source>
</evidence>
<evidence type="ECO:0000256" key="10">
    <source>
        <dbReference type="ARBA" id="ARBA00073549"/>
    </source>
</evidence>
<dbReference type="Proteomes" id="UP000019478">
    <property type="component" value="Unassembled WGS sequence"/>
</dbReference>
<keyword evidence="9" id="KW-0469">Meiosis</keyword>
<comment type="subcellular location">
    <subcellularLocation>
        <location evidence="2">Chromosome</location>
    </subcellularLocation>
    <subcellularLocation>
        <location evidence="1">Nucleus</location>
    </subcellularLocation>
</comment>
<dbReference type="HOGENOM" id="CLU_002472_8_0_1"/>
<dbReference type="GeneID" id="19167980"/>
<keyword evidence="6" id="KW-0067">ATP-binding</keyword>
<dbReference type="InterPro" id="IPR000432">
    <property type="entry name" value="DNA_mismatch_repair_MutS_C"/>
</dbReference>
<evidence type="ECO:0000313" key="14">
    <source>
        <dbReference type="Proteomes" id="UP000019478"/>
    </source>
</evidence>
<evidence type="ECO:0000256" key="6">
    <source>
        <dbReference type="ARBA" id="ARBA00022840"/>
    </source>
</evidence>
<dbReference type="InterPro" id="IPR045076">
    <property type="entry name" value="MutS"/>
</dbReference>
<dbReference type="PANTHER" id="PTHR11361">
    <property type="entry name" value="DNA MISMATCH REPAIR PROTEIN MUTS FAMILY MEMBER"/>
    <property type="match status" value="1"/>
</dbReference>
<organism evidence="13 14">
    <name type="scientific">Capronia epimyces CBS 606.96</name>
    <dbReference type="NCBI Taxonomy" id="1182542"/>
    <lineage>
        <taxon>Eukaryota</taxon>
        <taxon>Fungi</taxon>
        <taxon>Dikarya</taxon>
        <taxon>Ascomycota</taxon>
        <taxon>Pezizomycotina</taxon>
        <taxon>Eurotiomycetes</taxon>
        <taxon>Chaetothyriomycetidae</taxon>
        <taxon>Chaetothyriales</taxon>
        <taxon>Herpotrichiellaceae</taxon>
        <taxon>Capronia</taxon>
    </lineage>
</organism>
<dbReference type="GO" id="GO:0051026">
    <property type="term" value="P:chiasma assembly"/>
    <property type="evidence" value="ECO:0007669"/>
    <property type="project" value="TreeGrafter"/>
</dbReference>
<dbReference type="PROSITE" id="PS00486">
    <property type="entry name" value="DNA_MISMATCH_REPAIR_2"/>
    <property type="match status" value="1"/>
</dbReference>
<dbReference type="OrthoDB" id="29596at2759"/>
<dbReference type="GO" id="GO:0140664">
    <property type="term" value="F:ATP-dependent DNA damage sensor activity"/>
    <property type="evidence" value="ECO:0007669"/>
    <property type="project" value="InterPro"/>
</dbReference>
<comment type="similarity">
    <text evidence="3">Belongs to the DNA mismatch repair MutS family.</text>
</comment>
<dbReference type="eggNOG" id="KOG0221">
    <property type="taxonomic scope" value="Eukaryota"/>
</dbReference>
<keyword evidence="4" id="KW-0158">Chromosome</keyword>
<dbReference type="FunFam" id="3.40.50.300:FF:001067">
    <property type="entry name" value="DNA mismatch repair protein MSH5"/>
    <property type="match status" value="1"/>
</dbReference>
<comment type="caution">
    <text evidence="13">The sequence shown here is derived from an EMBL/GenBank/DDBJ whole genome shotgun (WGS) entry which is preliminary data.</text>
</comment>